<gene>
    <name evidence="8" type="primary">mobA</name>
    <name evidence="12" type="ORF">E1212_03505</name>
</gene>
<keyword evidence="4 8" id="KW-0547">Nucleotide-binding</keyword>
<evidence type="ECO:0000259" key="11">
    <source>
        <dbReference type="Pfam" id="PF20058"/>
    </source>
</evidence>
<evidence type="ECO:0000313" key="13">
    <source>
        <dbReference type="Proteomes" id="UP000295621"/>
    </source>
</evidence>
<evidence type="ECO:0000256" key="2">
    <source>
        <dbReference type="ARBA" id="ARBA00022679"/>
    </source>
</evidence>
<keyword evidence="1 8" id="KW-0963">Cytoplasm</keyword>
<dbReference type="Pfam" id="PF12804">
    <property type="entry name" value="NTP_transf_3"/>
    <property type="match status" value="1"/>
</dbReference>
<dbReference type="GO" id="GO:0005737">
    <property type="term" value="C:cytoplasm"/>
    <property type="evidence" value="ECO:0007669"/>
    <property type="project" value="UniProtKB-SubCell"/>
</dbReference>
<evidence type="ECO:0000256" key="5">
    <source>
        <dbReference type="ARBA" id="ARBA00022842"/>
    </source>
</evidence>
<keyword evidence="6 8" id="KW-0342">GTP-binding</keyword>
<keyword evidence="5 8" id="KW-0460">Magnesium</keyword>
<evidence type="ECO:0000313" key="12">
    <source>
        <dbReference type="EMBL" id="TDC54205.1"/>
    </source>
</evidence>
<dbReference type="EC" id="2.7.7.77" evidence="8"/>
<dbReference type="Proteomes" id="UP000295621">
    <property type="component" value="Unassembled WGS sequence"/>
</dbReference>
<dbReference type="HAMAP" id="MF_00316">
    <property type="entry name" value="MobA"/>
    <property type="match status" value="1"/>
</dbReference>
<evidence type="ECO:0000256" key="6">
    <source>
        <dbReference type="ARBA" id="ARBA00023134"/>
    </source>
</evidence>
<feature type="binding site" evidence="8">
    <location>
        <begin position="78"/>
        <end position="80"/>
    </location>
    <ligand>
        <name>GTP</name>
        <dbReference type="ChEBI" id="CHEBI:37565"/>
    </ligand>
</feature>
<comment type="caution">
    <text evidence="8">Lacks conserved residue(s) required for the propagation of feature annotation.</text>
</comment>
<feature type="domain" description="MobA-like NTP transferase" evidence="10">
    <location>
        <begin position="75"/>
        <end position="240"/>
    </location>
</feature>
<dbReference type="GO" id="GO:0061603">
    <property type="term" value="F:molybdenum cofactor guanylyltransferase activity"/>
    <property type="evidence" value="ECO:0007669"/>
    <property type="project" value="UniProtKB-EC"/>
</dbReference>
<dbReference type="PANTHER" id="PTHR19136">
    <property type="entry name" value="MOLYBDENUM COFACTOR GUANYLYLTRANSFERASE"/>
    <property type="match status" value="1"/>
</dbReference>
<accession>A0A4V6PB72</accession>
<comment type="function">
    <text evidence="8">Transfers a GMP moiety from GTP to Mo-molybdopterin (Mo-MPT) cofactor (Moco or molybdenum cofactor) to form Mo-molybdopterin guanine dinucleotide (Mo-MGD) cofactor.</text>
</comment>
<comment type="cofactor">
    <cofactor evidence="8">
        <name>Mg(2+)</name>
        <dbReference type="ChEBI" id="CHEBI:18420"/>
    </cofactor>
</comment>
<evidence type="ECO:0000256" key="1">
    <source>
        <dbReference type="ARBA" id="ARBA00022490"/>
    </source>
</evidence>
<organism evidence="12 13">
    <name type="scientific">Jiangella ureilytica</name>
    <dbReference type="NCBI Taxonomy" id="2530374"/>
    <lineage>
        <taxon>Bacteria</taxon>
        <taxon>Bacillati</taxon>
        <taxon>Actinomycetota</taxon>
        <taxon>Actinomycetes</taxon>
        <taxon>Jiangellales</taxon>
        <taxon>Jiangellaceae</taxon>
        <taxon>Jiangella</taxon>
    </lineage>
</organism>
<comment type="similarity">
    <text evidence="8">Belongs to the MobA family.</text>
</comment>
<dbReference type="SUPFAM" id="SSF53448">
    <property type="entry name" value="Nucleotide-diphospho-sugar transferases"/>
    <property type="match status" value="1"/>
</dbReference>
<keyword evidence="13" id="KW-1185">Reference proteome</keyword>
<comment type="catalytic activity">
    <reaction evidence="8">
        <text>Mo-molybdopterin + GTP + H(+) = Mo-molybdopterin guanine dinucleotide + diphosphate</text>
        <dbReference type="Rhea" id="RHEA:34243"/>
        <dbReference type="ChEBI" id="CHEBI:15378"/>
        <dbReference type="ChEBI" id="CHEBI:33019"/>
        <dbReference type="ChEBI" id="CHEBI:37565"/>
        <dbReference type="ChEBI" id="CHEBI:71302"/>
        <dbReference type="ChEBI" id="CHEBI:71310"/>
        <dbReference type="EC" id="2.7.7.77"/>
    </reaction>
</comment>
<name>A0A4V6PB72_9ACTN</name>
<keyword evidence="2 8" id="KW-0808">Transferase</keyword>
<dbReference type="GO" id="GO:0046872">
    <property type="term" value="F:metal ion binding"/>
    <property type="evidence" value="ECO:0007669"/>
    <property type="project" value="UniProtKB-KW"/>
</dbReference>
<keyword evidence="3 8" id="KW-0479">Metal-binding</keyword>
<dbReference type="AlphaFoldDB" id="A0A4V6PB72"/>
<feature type="binding site" evidence="8">
    <location>
        <position position="174"/>
    </location>
    <ligand>
        <name>Mg(2+)</name>
        <dbReference type="ChEBI" id="CHEBI:18420"/>
    </ligand>
</feature>
<dbReference type="Gene3D" id="3.90.550.10">
    <property type="entry name" value="Spore Coat Polysaccharide Biosynthesis Protein SpsA, Chain A"/>
    <property type="match status" value="1"/>
</dbReference>
<dbReference type="InterPro" id="IPR025877">
    <property type="entry name" value="MobA-like_NTP_Trfase"/>
</dbReference>
<feature type="domain" description="DUF6457" evidence="11">
    <location>
        <begin position="279"/>
        <end position="357"/>
    </location>
</feature>
<protein>
    <recommendedName>
        <fullName evidence="8">Probable molybdenum cofactor guanylyltransferase</fullName>
        <shortName evidence="8">MoCo guanylyltransferase</shortName>
        <ecNumber evidence="8">2.7.7.77</ecNumber>
    </recommendedName>
    <alternativeName>
        <fullName evidence="8">GTP:molybdopterin guanylyltransferase</fullName>
    </alternativeName>
    <alternativeName>
        <fullName evidence="8">Mo-MPT guanylyltransferase</fullName>
    </alternativeName>
    <alternativeName>
        <fullName evidence="8">Molybdopterin guanylyltransferase</fullName>
    </alternativeName>
    <alternativeName>
        <fullName evidence="8">Molybdopterin-guanine dinucleotide synthase</fullName>
        <shortName evidence="8">MGD synthase</shortName>
    </alternativeName>
</protein>
<dbReference type="GO" id="GO:0005525">
    <property type="term" value="F:GTP binding"/>
    <property type="evidence" value="ECO:0007669"/>
    <property type="project" value="UniProtKB-UniRule"/>
</dbReference>
<dbReference type="InterPro" id="IPR045598">
    <property type="entry name" value="DUF6457"/>
</dbReference>
<evidence type="ECO:0000256" key="8">
    <source>
        <dbReference type="HAMAP-Rule" id="MF_00316"/>
    </source>
</evidence>
<sequence length="367" mass="36556">MPRPVRVGPTLGAGTDGPADDESRAGSGRPAGDGSRVSADRPVGSGSGGGVDGGDVARPDRVGPSPGPGTDTWAAVVLAGGAGQRLGGVDKPGLVVGGRTLLDRSVAAAAEAGAARIVVVGRRRDTGLPISWTREDPPGSGPLAALAAGLAALAAEPDAGPDAGPDVVVVLAADLPRVSSTLVGRLLAGLGDETDAVAVVDPQGWVQPLVAAYRTEPLRAALEAVGDPRDRPVRSLLARLRVATIADADGAADIDTPDDLARWQARPGEDVPGARRRGRDMDSWVTALCERLGVPVDDVDVGAILEVARDAAHGVERPAAPVTAFVAGYAAATKGGGAAAVAAALDAAGELARDWTDGPDAATPTLQ</sequence>
<feature type="binding site" evidence="8">
    <location>
        <position position="91"/>
    </location>
    <ligand>
        <name>GTP</name>
        <dbReference type="ChEBI" id="CHEBI:37565"/>
    </ligand>
</feature>
<comment type="caution">
    <text evidence="12">The sequence shown here is derived from an EMBL/GenBank/DDBJ whole genome shotgun (WGS) entry which is preliminary data.</text>
</comment>
<dbReference type="PANTHER" id="PTHR19136:SF81">
    <property type="entry name" value="MOLYBDENUM COFACTOR GUANYLYLTRANSFERASE"/>
    <property type="match status" value="1"/>
</dbReference>
<keyword evidence="7 8" id="KW-0501">Molybdenum cofactor biosynthesis</keyword>
<proteinExistence type="inferred from homology"/>
<evidence type="ECO:0000256" key="4">
    <source>
        <dbReference type="ARBA" id="ARBA00022741"/>
    </source>
</evidence>
<dbReference type="EMBL" id="SMKL01000005">
    <property type="protein sequence ID" value="TDC54205.1"/>
    <property type="molecule type" value="Genomic_DNA"/>
</dbReference>
<comment type="subcellular location">
    <subcellularLocation>
        <location evidence="8">Cytoplasm</location>
    </subcellularLocation>
</comment>
<evidence type="ECO:0000256" key="3">
    <source>
        <dbReference type="ARBA" id="ARBA00022723"/>
    </source>
</evidence>
<feature type="binding site" evidence="8">
    <location>
        <position position="174"/>
    </location>
    <ligand>
        <name>GTP</name>
        <dbReference type="ChEBI" id="CHEBI:37565"/>
    </ligand>
</feature>
<dbReference type="Pfam" id="PF20058">
    <property type="entry name" value="DUF6457"/>
    <property type="match status" value="1"/>
</dbReference>
<dbReference type="OrthoDB" id="4735656at2"/>
<dbReference type="InterPro" id="IPR029044">
    <property type="entry name" value="Nucleotide-diphossugar_trans"/>
</dbReference>
<keyword evidence="12" id="KW-0548">Nucleotidyltransferase</keyword>
<feature type="region of interest" description="Disordered" evidence="9">
    <location>
        <begin position="1"/>
        <end position="73"/>
    </location>
</feature>
<dbReference type="InterPro" id="IPR013482">
    <property type="entry name" value="Molybde_CF_guanTrfase"/>
</dbReference>
<evidence type="ECO:0000256" key="7">
    <source>
        <dbReference type="ARBA" id="ARBA00023150"/>
    </source>
</evidence>
<evidence type="ECO:0000259" key="10">
    <source>
        <dbReference type="Pfam" id="PF12804"/>
    </source>
</evidence>
<reference evidence="12 13" key="1">
    <citation type="submission" date="2019-02" db="EMBL/GenBank/DDBJ databases">
        <title>Draft genome sequences of novel Actinobacteria.</title>
        <authorList>
            <person name="Sahin N."/>
            <person name="Ay H."/>
            <person name="Saygin H."/>
        </authorList>
    </citation>
    <scope>NUCLEOTIDE SEQUENCE [LARGE SCALE GENOMIC DNA]</scope>
    <source>
        <strain evidence="12 13">KC603</strain>
    </source>
</reference>
<comment type="domain">
    <text evidence="8">The N-terminal domain determines nucleotide recognition and specific binding, while the C-terminal domain determines the specific binding to the target protein.</text>
</comment>
<evidence type="ECO:0000256" key="9">
    <source>
        <dbReference type="SAM" id="MobiDB-lite"/>
    </source>
</evidence>
<dbReference type="GO" id="GO:0006777">
    <property type="term" value="P:Mo-molybdopterin cofactor biosynthetic process"/>
    <property type="evidence" value="ECO:0007669"/>
    <property type="project" value="UniProtKB-KW"/>
</dbReference>